<keyword evidence="2" id="KW-0378">Hydrolase</keyword>
<dbReference type="InterPro" id="IPR029471">
    <property type="entry name" value="HNH_5"/>
</dbReference>
<name>A0ABP8X4E5_9ACTN</name>
<dbReference type="EMBL" id="BAABIM010000005">
    <property type="protein sequence ID" value="GAA4698971.1"/>
    <property type="molecule type" value="Genomic_DNA"/>
</dbReference>
<keyword evidence="3" id="KW-1185">Reference proteome</keyword>
<reference evidence="3" key="1">
    <citation type="journal article" date="2019" name="Int. J. Syst. Evol. Microbiol.">
        <title>The Global Catalogue of Microorganisms (GCM) 10K type strain sequencing project: providing services to taxonomists for standard genome sequencing and annotation.</title>
        <authorList>
            <consortium name="The Broad Institute Genomics Platform"/>
            <consortium name="The Broad Institute Genome Sequencing Center for Infectious Disease"/>
            <person name="Wu L."/>
            <person name="Ma J."/>
        </authorList>
    </citation>
    <scope>NUCLEOTIDE SEQUENCE [LARGE SCALE GENOMIC DNA]</scope>
    <source>
        <strain evidence="3">JCM 18127</strain>
    </source>
</reference>
<protein>
    <submittedName>
        <fullName evidence="2">HNH endonuclease</fullName>
    </submittedName>
</protein>
<evidence type="ECO:0000259" key="1">
    <source>
        <dbReference type="SMART" id="SM00507"/>
    </source>
</evidence>
<dbReference type="PANTHER" id="PTHR33877:SF2">
    <property type="entry name" value="OS07G0170200 PROTEIN"/>
    <property type="match status" value="1"/>
</dbReference>
<keyword evidence="2" id="KW-0255">Endonuclease</keyword>
<accession>A0ABP8X4E5</accession>
<proteinExistence type="predicted"/>
<dbReference type="PANTHER" id="PTHR33877">
    <property type="entry name" value="SLL1193 PROTEIN"/>
    <property type="match status" value="1"/>
</dbReference>
<feature type="domain" description="HNH nuclease" evidence="1">
    <location>
        <begin position="68"/>
        <end position="117"/>
    </location>
</feature>
<dbReference type="InterPro" id="IPR003615">
    <property type="entry name" value="HNH_nuc"/>
</dbReference>
<keyword evidence="2" id="KW-0540">Nuclease</keyword>
<dbReference type="InterPro" id="IPR052892">
    <property type="entry name" value="NA-targeting_endonuclease"/>
</dbReference>
<dbReference type="Pfam" id="PF14279">
    <property type="entry name" value="HNH_5"/>
    <property type="match status" value="1"/>
</dbReference>
<dbReference type="Gene3D" id="1.10.30.50">
    <property type="match status" value="1"/>
</dbReference>
<dbReference type="GO" id="GO:0004519">
    <property type="term" value="F:endonuclease activity"/>
    <property type="evidence" value="ECO:0007669"/>
    <property type="project" value="UniProtKB-KW"/>
</dbReference>
<sequence length="149" mass="16900">MSTVLLFNASHEPLGRVTFQHAVRMLVREVAVVHEAVGERMIGPYQWPKALRLVRYVTARWLHRPAGWTKRGVLVRDGHRCVYCGAHATTIDHVLPRSRGGDWSWRNTVAACQRCNERKGSRTPAEARMTVRGRGPWQPTRAQLVQLAG</sequence>
<dbReference type="RefSeq" id="WP_345272026.1">
    <property type="nucleotide sequence ID" value="NZ_BAABIM010000005.1"/>
</dbReference>
<evidence type="ECO:0000313" key="3">
    <source>
        <dbReference type="Proteomes" id="UP001500621"/>
    </source>
</evidence>
<dbReference type="SMART" id="SM00507">
    <property type="entry name" value="HNHc"/>
    <property type="match status" value="1"/>
</dbReference>
<dbReference type="Proteomes" id="UP001500621">
    <property type="component" value="Unassembled WGS sequence"/>
</dbReference>
<dbReference type="CDD" id="cd00085">
    <property type="entry name" value="HNHc"/>
    <property type="match status" value="1"/>
</dbReference>
<gene>
    <name evidence="2" type="ORF">GCM10023226_42030</name>
</gene>
<comment type="caution">
    <text evidence="2">The sequence shown here is derived from an EMBL/GenBank/DDBJ whole genome shotgun (WGS) entry which is preliminary data.</text>
</comment>
<organism evidence="2 3">
    <name type="scientific">Nocardioides nanhaiensis</name>
    <dbReference type="NCBI Taxonomy" id="1476871"/>
    <lineage>
        <taxon>Bacteria</taxon>
        <taxon>Bacillati</taxon>
        <taxon>Actinomycetota</taxon>
        <taxon>Actinomycetes</taxon>
        <taxon>Propionibacteriales</taxon>
        <taxon>Nocardioidaceae</taxon>
        <taxon>Nocardioides</taxon>
    </lineage>
</organism>
<evidence type="ECO:0000313" key="2">
    <source>
        <dbReference type="EMBL" id="GAA4698971.1"/>
    </source>
</evidence>